<dbReference type="AlphaFoldDB" id="A0A2I1PA93"/>
<dbReference type="RefSeq" id="WP_101849668.1">
    <property type="nucleotide sequence ID" value="NZ_PKIZ01000012.1"/>
</dbReference>
<evidence type="ECO:0000313" key="2">
    <source>
        <dbReference type="Proteomes" id="UP000234206"/>
    </source>
</evidence>
<name>A0A2I1PA93_9MICO</name>
<sequence length="337" mass="36921">MWTGFVGGLWGRVEVPGLENLGVVSRPQLLEAGCSSASVGRAARDWAVLLPGVYWCTPSAEVLDLCRGGRRPGHAITWPEVPWEVRARAALLRWPAARLAGTSAAHADGWGPEPAGVSLLAPAGRAVHAAHGVDVRRERPGVRAPSRPADLRRTRPEDTLVDVVDRMPPEARSEVFTWLARALGHRVTRPDLLQDTLRRRRQVRHRRELTEALEDLARGTASHLERRYMADVHRRHGLPPAHQQAPVASGVPGRGAFADVAYRGPGVLVELDGRLGHVGEGVLRDRRRDNANTLAGWATLRFGWHDVVGDPCAVARDVAQALAARGWRSTWRPCARC</sequence>
<reference evidence="1 2" key="1">
    <citation type="submission" date="2017-12" db="EMBL/GenBank/DDBJ databases">
        <title>Phylogenetic diversity of female urinary microbiome.</title>
        <authorList>
            <person name="Thomas-White K."/>
            <person name="Wolfe A.J."/>
        </authorList>
    </citation>
    <scope>NUCLEOTIDE SEQUENCE [LARGE SCALE GENOMIC DNA]</scope>
    <source>
        <strain evidence="1 2">UMB1298</strain>
    </source>
</reference>
<comment type="caution">
    <text evidence="1">The sequence shown here is derived from an EMBL/GenBank/DDBJ whole genome shotgun (WGS) entry which is preliminary data.</text>
</comment>
<dbReference type="EMBL" id="PKIZ01000012">
    <property type="protein sequence ID" value="PKZ41491.1"/>
    <property type="molecule type" value="Genomic_DNA"/>
</dbReference>
<dbReference type="OrthoDB" id="5146042at2"/>
<protein>
    <recommendedName>
        <fullName evidence="3">DUF559 domain-containing protein</fullName>
    </recommendedName>
</protein>
<keyword evidence="2" id="KW-1185">Reference proteome</keyword>
<organism evidence="1 2">
    <name type="scientific">Kytococcus schroeteri</name>
    <dbReference type="NCBI Taxonomy" id="138300"/>
    <lineage>
        <taxon>Bacteria</taxon>
        <taxon>Bacillati</taxon>
        <taxon>Actinomycetota</taxon>
        <taxon>Actinomycetes</taxon>
        <taxon>Micrococcales</taxon>
        <taxon>Kytococcaceae</taxon>
        <taxon>Kytococcus</taxon>
    </lineage>
</organism>
<dbReference type="Proteomes" id="UP000234206">
    <property type="component" value="Unassembled WGS sequence"/>
</dbReference>
<evidence type="ECO:0000313" key="1">
    <source>
        <dbReference type="EMBL" id="PKZ41491.1"/>
    </source>
</evidence>
<accession>A0A2I1PA93</accession>
<gene>
    <name evidence="1" type="ORF">CYJ76_07170</name>
</gene>
<evidence type="ECO:0008006" key="3">
    <source>
        <dbReference type="Google" id="ProtNLM"/>
    </source>
</evidence>
<proteinExistence type="predicted"/>